<protein>
    <submittedName>
        <fullName evidence="2">Uncharacterized protein</fullName>
    </submittedName>
</protein>
<evidence type="ECO:0000313" key="3">
    <source>
        <dbReference type="Proteomes" id="UP000886595"/>
    </source>
</evidence>
<sequence>MSYEMMMTRIPTSDSHNTIIRERDLMDLHQQQQRKSFIWDLIKFMRVFMERELDKARAEIKDLKAELNFERNAPKTGRADEQEAGQRKYMQYKRLLKERASEKSEMARMRQELEEERQMHMLEDILREERVQMKLWDARLFLEEKLSKLEESNREGDKERKPKILERECSAPPQLNNKSHQIVRGVKEIIRT</sequence>
<reference evidence="2 3" key="1">
    <citation type="submission" date="2020-02" db="EMBL/GenBank/DDBJ databases">
        <authorList>
            <person name="Ma Q."/>
            <person name="Huang Y."/>
            <person name="Song X."/>
            <person name="Pei D."/>
        </authorList>
    </citation>
    <scope>NUCLEOTIDE SEQUENCE [LARGE SCALE GENOMIC DNA]</scope>
    <source>
        <strain evidence="2">Sxm20200214</strain>
        <tissue evidence="2">Leaf</tissue>
    </source>
</reference>
<name>A0A8X7V4A9_BRACI</name>
<dbReference type="PANTHER" id="PTHR31071">
    <property type="entry name" value="GB|AAF24581.1"/>
    <property type="match status" value="1"/>
</dbReference>
<dbReference type="OrthoDB" id="777875at2759"/>
<dbReference type="AlphaFoldDB" id="A0A8X7V4A9"/>
<evidence type="ECO:0000313" key="2">
    <source>
        <dbReference type="EMBL" id="KAG2302895.1"/>
    </source>
</evidence>
<evidence type="ECO:0000256" key="1">
    <source>
        <dbReference type="SAM" id="MobiDB-lite"/>
    </source>
</evidence>
<dbReference type="EMBL" id="JAAMPC010000007">
    <property type="protein sequence ID" value="KAG2302895.1"/>
    <property type="molecule type" value="Genomic_DNA"/>
</dbReference>
<proteinExistence type="predicted"/>
<accession>A0A8X7V4A9</accession>
<gene>
    <name evidence="2" type="ORF">Bca52824_031546</name>
</gene>
<dbReference type="InterPro" id="IPR043424">
    <property type="entry name" value="BLT-like"/>
</dbReference>
<organism evidence="2 3">
    <name type="scientific">Brassica carinata</name>
    <name type="common">Ethiopian mustard</name>
    <name type="synonym">Abyssinian cabbage</name>
    <dbReference type="NCBI Taxonomy" id="52824"/>
    <lineage>
        <taxon>Eukaryota</taxon>
        <taxon>Viridiplantae</taxon>
        <taxon>Streptophyta</taxon>
        <taxon>Embryophyta</taxon>
        <taxon>Tracheophyta</taxon>
        <taxon>Spermatophyta</taxon>
        <taxon>Magnoliopsida</taxon>
        <taxon>eudicotyledons</taxon>
        <taxon>Gunneridae</taxon>
        <taxon>Pentapetalae</taxon>
        <taxon>rosids</taxon>
        <taxon>malvids</taxon>
        <taxon>Brassicales</taxon>
        <taxon>Brassicaceae</taxon>
        <taxon>Brassiceae</taxon>
        <taxon>Brassica</taxon>
    </lineage>
</organism>
<comment type="caution">
    <text evidence="2">The sequence shown here is derived from an EMBL/GenBank/DDBJ whole genome shotgun (WGS) entry which is preliminary data.</text>
</comment>
<keyword evidence="3" id="KW-1185">Reference proteome</keyword>
<dbReference type="PANTHER" id="PTHR31071:SF39">
    <property type="entry name" value="PROTEIN BRANCHLESS TRICHOME"/>
    <property type="match status" value="1"/>
</dbReference>
<feature type="compositionally biased region" description="Basic and acidic residues" evidence="1">
    <location>
        <begin position="151"/>
        <end position="169"/>
    </location>
</feature>
<dbReference type="Proteomes" id="UP000886595">
    <property type="component" value="Unassembled WGS sequence"/>
</dbReference>
<feature type="region of interest" description="Disordered" evidence="1">
    <location>
        <begin position="151"/>
        <end position="176"/>
    </location>
</feature>